<reference evidence="7 8" key="1">
    <citation type="submission" date="2016-07" db="EMBL/GenBank/DDBJ databases">
        <title>Pervasive Adenine N6-methylation of Active Genes in Fungi.</title>
        <authorList>
            <consortium name="DOE Joint Genome Institute"/>
            <person name="Mondo S.J."/>
            <person name="Dannebaum R.O."/>
            <person name="Kuo R.C."/>
            <person name="Labutti K."/>
            <person name="Haridas S."/>
            <person name="Kuo A."/>
            <person name="Salamov A."/>
            <person name="Ahrendt S.R."/>
            <person name="Lipzen A."/>
            <person name="Sullivan W."/>
            <person name="Andreopoulos W.B."/>
            <person name="Clum A."/>
            <person name="Lindquist E."/>
            <person name="Daum C."/>
            <person name="Ramamoorthy G.K."/>
            <person name="Gryganskyi A."/>
            <person name="Culley D."/>
            <person name="Magnuson J.K."/>
            <person name="James T.Y."/>
            <person name="O'Malley M.A."/>
            <person name="Stajich J.E."/>
            <person name="Spatafora J.W."/>
            <person name="Visel A."/>
            <person name="Grigoriev I.V."/>
        </authorList>
    </citation>
    <scope>NUCLEOTIDE SEQUENCE [LARGE SCALE GENOMIC DNA]</scope>
    <source>
        <strain evidence="7 8">NRRL 3301</strain>
    </source>
</reference>
<comment type="subcellular location">
    <subcellularLocation>
        <location evidence="1">Membrane</location>
        <topology evidence="1">Multi-pass membrane protein</topology>
    </subcellularLocation>
</comment>
<sequence>MDAWTVPAAVEQISTPNDRRVDVLLGLLSLSLGSKEEKPPVLVYDARARWFLYCMTNLMGLPVEDLGVVERSLGQQMYFEMEKGGKNDQSAAMNSSAQTAMTENNNKKKLYRWLATGAGVVGGGAVIALTGGLAAPLLAPIMVGMTGATFFATAGGIALVTSLFGLTGGGLAGMKMHRRTRGLEEFQFKQILVNKDLPPIPTLQCTICISGFLMDDDKSDTTAPWIKSLENHQPPPCDTFCLEYDTKILRSLGYAFQRFLMNQALRYAGLEVAKQTALASFFAAIALPAALLKVADVIDDPWQLAVERSKKAGVVLADTLAERVQGNRPCHLIGYSCGSLVIWHCLLELERRQLFGLVHHVVLLGSPIASDEEELWKKARSVVAGRFVNGYTPDDWVLAYVYRLHSLNSKVSGLSPVAVDGIENLGLELEGHTSYPSELPSILARIHLE</sequence>
<evidence type="ECO:0000256" key="6">
    <source>
        <dbReference type="SAM" id="Phobius"/>
    </source>
</evidence>
<evidence type="ECO:0000313" key="7">
    <source>
        <dbReference type="EMBL" id="ORX46800.1"/>
    </source>
</evidence>
<keyword evidence="5 6" id="KW-0472">Membrane</keyword>
<dbReference type="InterPro" id="IPR029058">
    <property type="entry name" value="AB_hydrolase_fold"/>
</dbReference>
<dbReference type="InterPro" id="IPR007941">
    <property type="entry name" value="DUF726"/>
</dbReference>
<evidence type="ECO:0000256" key="2">
    <source>
        <dbReference type="ARBA" id="ARBA00009824"/>
    </source>
</evidence>
<evidence type="ECO:0000256" key="1">
    <source>
        <dbReference type="ARBA" id="ARBA00004141"/>
    </source>
</evidence>
<evidence type="ECO:0000256" key="4">
    <source>
        <dbReference type="ARBA" id="ARBA00022989"/>
    </source>
</evidence>
<gene>
    <name evidence="7" type="ORF">DM01DRAFT_1339450</name>
</gene>
<dbReference type="PANTHER" id="PTHR17920:SF23">
    <property type="entry name" value="DUF726-DOMAIN-CONTAINING PROTEIN"/>
    <property type="match status" value="1"/>
</dbReference>
<keyword evidence="3 6" id="KW-0812">Transmembrane</keyword>
<comment type="similarity">
    <text evidence="2">Belongs to the TMCO4 family.</text>
</comment>
<evidence type="ECO:0000256" key="5">
    <source>
        <dbReference type="ARBA" id="ARBA00023136"/>
    </source>
</evidence>
<keyword evidence="8" id="KW-1185">Reference proteome</keyword>
<evidence type="ECO:0000313" key="8">
    <source>
        <dbReference type="Proteomes" id="UP000242146"/>
    </source>
</evidence>
<name>A0A1X2G768_9FUNG</name>
<feature type="transmembrane region" description="Helical" evidence="6">
    <location>
        <begin position="113"/>
        <end position="138"/>
    </location>
</feature>
<dbReference type="SUPFAM" id="SSF53474">
    <property type="entry name" value="alpha/beta-Hydrolases"/>
    <property type="match status" value="1"/>
</dbReference>
<dbReference type="Proteomes" id="UP000242146">
    <property type="component" value="Unassembled WGS sequence"/>
</dbReference>
<dbReference type="STRING" id="101127.A0A1X2G768"/>
<dbReference type="OrthoDB" id="277931at2759"/>
<keyword evidence="4 6" id="KW-1133">Transmembrane helix</keyword>
<evidence type="ECO:0000256" key="3">
    <source>
        <dbReference type="ARBA" id="ARBA00022692"/>
    </source>
</evidence>
<dbReference type="GO" id="GO:0016020">
    <property type="term" value="C:membrane"/>
    <property type="evidence" value="ECO:0007669"/>
    <property type="project" value="UniProtKB-SubCell"/>
</dbReference>
<proteinExistence type="inferred from homology"/>
<accession>A0A1X2G768</accession>
<protein>
    <submittedName>
        <fullName evidence="7">DUF726-domain-containing protein</fullName>
    </submittedName>
</protein>
<dbReference type="AlphaFoldDB" id="A0A1X2G768"/>
<dbReference type="Pfam" id="PF05277">
    <property type="entry name" value="DUF726"/>
    <property type="match status" value="1"/>
</dbReference>
<feature type="transmembrane region" description="Helical" evidence="6">
    <location>
        <begin position="150"/>
        <end position="172"/>
    </location>
</feature>
<organism evidence="7 8">
    <name type="scientific">Hesseltinella vesiculosa</name>
    <dbReference type="NCBI Taxonomy" id="101127"/>
    <lineage>
        <taxon>Eukaryota</taxon>
        <taxon>Fungi</taxon>
        <taxon>Fungi incertae sedis</taxon>
        <taxon>Mucoromycota</taxon>
        <taxon>Mucoromycotina</taxon>
        <taxon>Mucoromycetes</taxon>
        <taxon>Mucorales</taxon>
        <taxon>Cunninghamellaceae</taxon>
        <taxon>Hesseltinella</taxon>
    </lineage>
</organism>
<dbReference type="EMBL" id="MCGT01000036">
    <property type="protein sequence ID" value="ORX46800.1"/>
    <property type="molecule type" value="Genomic_DNA"/>
</dbReference>
<comment type="caution">
    <text evidence="7">The sequence shown here is derived from an EMBL/GenBank/DDBJ whole genome shotgun (WGS) entry which is preliminary data.</text>
</comment>
<dbReference type="Gene3D" id="3.40.50.1820">
    <property type="entry name" value="alpha/beta hydrolase"/>
    <property type="match status" value="1"/>
</dbReference>
<dbReference type="PANTHER" id="PTHR17920">
    <property type="entry name" value="TRANSMEMBRANE AND COILED-COIL DOMAIN-CONTAINING PROTEIN 4 TMCO4"/>
    <property type="match status" value="1"/>
</dbReference>